<keyword evidence="3" id="KW-0227">DNA damage</keyword>
<dbReference type="Proteomes" id="UP001233999">
    <property type="component" value="Unassembled WGS sequence"/>
</dbReference>
<evidence type="ECO:0000256" key="7">
    <source>
        <dbReference type="ARBA" id="ARBA00040674"/>
    </source>
</evidence>
<keyword evidence="4" id="KW-0067">ATP-binding</keyword>
<dbReference type="PANTHER" id="PTHR46239">
    <property type="entry name" value="DNA REPAIR PROTEIN RAD51 HOMOLOG 3 RAD51C"/>
    <property type="match status" value="1"/>
</dbReference>
<evidence type="ECO:0000313" key="9">
    <source>
        <dbReference type="EMBL" id="KAJ9581526.1"/>
    </source>
</evidence>
<dbReference type="GO" id="GO:0007131">
    <property type="term" value="P:reciprocal meiotic recombination"/>
    <property type="evidence" value="ECO:0007669"/>
    <property type="project" value="TreeGrafter"/>
</dbReference>
<evidence type="ECO:0000256" key="2">
    <source>
        <dbReference type="ARBA" id="ARBA00022741"/>
    </source>
</evidence>
<dbReference type="InterPro" id="IPR020588">
    <property type="entry name" value="RecA_ATP-bd"/>
</dbReference>
<dbReference type="GO" id="GO:0005524">
    <property type="term" value="F:ATP binding"/>
    <property type="evidence" value="ECO:0007669"/>
    <property type="project" value="UniProtKB-KW"/>
</dbReference>
<evidence type="ECO:0000256" key="6">
    <source>
        <dbReference type="ARBA" id="ARBA00023242"/>
    </source>
</evidence>
<dbReference type="GO" id="GO:0000707">
    <property type="term" value="P:meiotic DNA recombinase assembly"/>
    <property type="evidence" value="ECO:0007669"/>
    <property type="project" value="TreeGrafter"/>
</dbReference>
<organism evidence="9 10">
    <name type="scientific">Diploptera punctata</name>
    <name type="common">Pacific beetle cockroach</name>
    <dbReference type="NCBI Taxonomy" id="6984"/>
    <lineage>
        <taxon>Eukaryota</taxon>
        <taxon>Metazoa</taxon>
        <taxon>Ecdysozoa</taxon>
        <taxon>Arthropoda</taxon>
        <taxon>Hexapoda</taxon>
        <taxon>Insecta</taxon>
        <taxon>Pterygota</taxon>
        <taxon>Neoptera</taxon>
        <taxon>Polyneoptera</taxon>
        <taxon>Dictyoptera</taxon>
        <taxon>Blattodea</taxon>
        <taxon>Blaberoidea</taxon>
        <taxon>Blaberidae</taxon>
        <taxon>Diplopterinae</taxon>
        <taxon>Diploptera</taxon>
    </lineage>
</organism>
<dbReference type="PROSITE" id="PS50162">
    <property type="entry name" value="RECA_2"/>
    <property type="match status" value="1"/>
</dbReference>
<feature type="domain" description="RecA family profile 1" evidence="8">
    <location>
        <begin position="75"/>
        <end position="265"/>
    </location>
</feature>
<evidence type="ECO:0000256" key="4">
    <source>
        <dbReference type="ARBA" id="ARBA00022840"/>
    </source>
</evidence>
<dbReference type="GO" id="GO:0033063">
    <property type="term" value="C:Rad51B-Rad51C-Rad51D-XRCC2 complex"/>
    <property type="evidence" value="ECO:0007669"/>
    <property type="project" value="TreeGrafter"/>
</dbReference>
<dbReference type="EMBL" id="JASPKZ010007901">
    <property type="protein sequence ID" value="KAJ9581526.1"/>
    <property type="molecule type" value="Genomic_DNA"/>
</dbReference>
<comment type="caution">
    <text evidence="9">The sequence shown here is derived from an EMBL/GenBank/DDBJ whole genome shotgun (WGS) entry which is preliminary data.</text>
</comment>
<dbReference type="GO" id="GO:0000400">
    <property type="term" value="F:four-way junction DNA binding"/>
    <property type="evidence" value="ECO:0007669"/>
    <property type="project" value="TreeGrafter"/>
</dbReference>
<dbReference type="InterPro" id="IPR052093">
    <property type="entry name" value="HR_Repair_Mediator"/>
</dbReference>
<evidence type="ECO:0000259" key="8">
    <source>
        <dbReference type="PROSITE" id="PS50162"/>
    </source>
</evidence>
<reference evidence="9" key="1">
    <citation type="journal article" date="2023" name="IScience">
        <title>Live-bearing cockroach genome reveals convergent evolutionary mechanisms linked to viviparity in insects and beyond.</title>
        <authorList>
            <person name="Fouks B."/>
            <person name="Harrison M.C."/>
            <person name="Mikhailova A.A."/>
            <person name="Marchal E."/>
            <person name="English S."/>
            <person name="Carruthers M."/>
            <person name="Jennings E.C."/>
            <person name="Chiamaka E.L."/>
            <person name="Frigard R.A."/>
            <person name="Pippel M."/>
            <person name="Attardo G.M."/>
            <person name="Benoit J.B."/>
            <person name="Bornberg-Bauer E."/>
            <person name="Tobe S.S."/>
        </authorList>
    </citation>
    <scope>NUCLEOTIDE SEQUENCE</scope>
    <source>
        <strain evidence="9">Stay&amp;Tobe</strain>
    </source>
</reference>
<comment type="subcellular location">
    <subcellularLocation>
        <location evidence="1">Nucleus</location>
    </subcellularLocation>
</comment>
<dbReference type="GO" id="GO:0033065">
    <property type="term" value="C:Rad51C-XRCC3 complex"/>
    <property type="evidence" value="ECO:0007669"/>
    <property type="project" value="TreeGrafter"/>
</dbReference>
<dbReference type="GO" id="GO:0008821">
    <property type="term" value="F:crossover junction DNA endonuclease activity"/>
    <property type="evidence" value="ECO:0007669"/>
    <property type="project" value="TreeGrafter"/>
</dbReference>
<keyword evidence="10" id="KW-1185">Reference proteome</keyword>
<evidence type="ECO:0000313" key="10">
    <source>
        <dbReference type="Proteomes" id="UP001233999"/>
    </source>
</evidence>
<dbReference type="InterPro" id="IPR013632">
    <property type="entry name" value="Rad51_C"/>
</dbReference>
<dbReference type="Gene3D" id="3.40.50.300">
    <property type="entry name" value="P-loop containing nucleotide triphosphate hydrolases"/>
    <property type="match status" value="1"/>
</dbReference>
<keyword evidence="6" id="KW-0539">Nucleus</keyword>
<name>A0AAD7ZJG5_DIPPU</name>
<dbReference type="CDD" id="cd19492">
    <property type="entry name" value="Rad51C"/>
    <property type="match status" value="1"/>
</dbReference>
<sequence length="338" mass="37358">MLRSITSYPFPSSVLKKLKEDGFIYFEDLYDGQEINCEGKLLMKQCGFEMNPIDFMSVSKCPSKSALDLWQDECMAPHIVTFSKSMDDMLDGGITVGQITELCGAPGSGKTQLSLQLCVDVTIPKSLGGLDGEALYIETDSGFTPSRLKEIAKACVDHCQLVAFHQSEGSLENEVSNFIETTILQAIHYTSACGYTQLLAAVFSIQDFLQKNSKVKLIVVDSLAFPFRDGVLNSLHRTRLLSSILKELRVVALKFNLAVVVTNQLTTKIGPRCEKSLIPALGESFGHYCNLRVMLGHLNQNTYAAFVLKSVKKPQISAQFQIVKNGIRDCDLQEMSSE</sequence>
<dbReference type="GO" id="GO:0005657">
    <property type="term" value="C:replication fork"/>
    <property type="evidence" value="ECO:0007669"/>
    <property type="project" value="TreeGrafter"/>
</dbReference>
<dbReference type="GO" id="GO:0140664">
    <property type="term" value="F:ATP-dependent DNA damage sensor activity"/>
    <property type="evidence" value="ECO:0007669"/>
    <property type="project" value="InterPro"/>
</dbReference>
<evidence type="ECO:0000256" key="1">
    <source>
        <dbReference type="ARBA" id="ARBA00004123"/>
    </source>
</evidence>
<protein>
    <recommendedName>
        <fullName evidence="7">DNA repair protein RAD51 homolog 3</fullName>
    </recommendedName>
</protein>
<reference evidence="9" key="2">
    <citation type="submission" date="2023-05" db="EMBL/GenBank/DDBJ databases">
        <authorList>
            <person name="Fouks B."/>
        </authorList>
    </citation>
    <scope>NUCLEOTIDE SEQUENCE</scope>
    <source>
        <strain evidence="9">Stay&amp;Tobe</strain>
        <tissue evidence="9">Testes</tissue>
    </source>
</reference>
<proteinExistence type="predicted"/>
<dbReference type="AlphaFoldDB" id="A0AAD7ZJG5"/>
<dbReference type="InterPro" id="IPR027417">
    <property type="entry name" value="P-loop_NTPase"/>
</dbReference>
<dbReference type="PANTHER" id="PTHR46239:SF1">
    <property type="entry name" value="DNA REPAIR PROTEIN RAD51 HOMOLOG 3"/>
    <property type="match status" value="1"/>
</dbReference>
<accession>A0AAD7ZJG5</accession>
<evidence type="ECO:0000256" key="3">
    <source>
        <dbReference type="ARBA" id="ARBA00022763"/>
    </source>
</evidence>
<keyword evidence="5" id="KW-0234">DNA repair</keyword>
<dbReference type="Pfam" id="PF08423">
    <property type="entry name" value="Rad51"/>
    <property type="match status" value="2"/>
</dbReference>
<evidence type="ECO:0000256" key="5">
    <source>
        <dbReference type="ARBA" id="ARBA00023204"/>
    </source>
</evidence>
<dbReference type="SUPFAM" id="SSF52540">
    <property type="entry name" value="P-loop containing nucleoside triphosphate hydrolases"/>
    <property type="match status" value="1"/>
</dbReference>
<keyword evidence="2" id="KW-0547">Nucleotide-binding</keyword>
<gene>
    <name evidence="9" type="ORF">L9F63_023300</name>
</gene>